<evidence type="ECO:0000313" key="2">
    <source>
        <dbReference type="EMBL" id="KAF2016827.1"/>
    </source>
</evidence>
<protein>
    <submittedName>
        <fullName evidence="2">Uncharacterized protein</fullName>
    </submittedName>
</protein>
<organism evidence="2 3">
    <name type="scientific">Aaosphaeria arxii CBS 175.79</name>
    <dbReference type="NCBI Taxonomy" id="1450172"/>
    <lineage>
        <taxon>Eukaryota</taxon>
        <taxon>Fungi</taxon>
        <taxon>Dikarya</taxon>
        <taxon>Ascomycota</taxon>
        <taxon>Pezizomycotina</taxon>
        <taxon>Dothideomycetes</taxon>
        <taxon>Pleosporomycetidae</taxon>
        <taxon>Pleosporales</taxon>
        <taxon>Pleosporales incertae sedis</taxon>
        <taxon>Aaosphaeria</taxon>
    </lineage>
</organism>
<dbReference type="RefSeq" id="XP_033385166.1">
    <property type="nucleotide sequence ID" value="XM_033521107.1"/>
</dbReference>
<dbReference type="Proteomes" id="UP000799778">
    <property type="component" value="Unassembled WGS sequence"/>
</dbReference>
<feature type="coiled-coil region" evidence="1">
    <location>
        <begin position="36"/>
        <end position="91"/>
    </location>
</feature>
<sequence length="140" mass="16148">MSSSPPRLVPLDVEALEASLGFPDLEELDAQLLVKNHDLRIELAALKATLEEKEVLIKEKDRRIQEMEKRLEEKDKRIEEKNEQIQDKHALYLAAKSEAENLSLIATLKRKLGELVNEDFEEDQTHKRLCADQKPNEHPS</sequence>
<accession>A0A6A5XVI2</accession>
<gene>
    <name evidence="2" type="ORF">BU24DRAFT_139045</name>
</gene>
<dbReference type="GeneID" id="54278504"/>
<keyword evidence="3" id="KW-1185">Reference proteome</keyword>
<name>A0A6A5XVI2_9PLEO</name>
<dbReference type="AlphaFoldDB" id="A0A6A5XVI2"/>
<proteinExistence type="predicted"/>
<keyword evidence="1" id="KW-0175">Coiled coil</keyword>
<dbReference type="EMBL" id="ML978068">
    <property type="protein sequence ID" value="KAF2016827.1"/>
    <property type="molecule type" value="Genomic_DNA"/>
</dbReference>
<reference evidence="2" key="1">
    <citation type="journal article" date="2020" name="Stud. Mycol.">
        <title>101 Dothideomycetes genomes: a test case for predicting lifestyles and emergence of pathogens.</title>
        <authorList>
            <person name="Haridas S."/>
            <person name="Albert R."/>
            <person name="Binder M."/>
            <person name="Bloem J."/>
            <person name="Labutti K."/>
            <person name="Salamov A."/>
            <person name="Andreopoulos B."/>
            <person name="Baker S."/>
            <person name="Barry K."/>
            <person name="Bills G."/>
            <person name="Bluhm B."/>
            <person name="Cannon C."/>
            <person name="Castanera R."/>
            <person name="Culley D."/>
            <person name="Daum C."/>
            <person name="Ezra D."/>
            <person name="Gonzalez J."/>
            <person name="Henrissat B."/>
            <person name="Kuo A."/>
            <person name="Liang C."/>
            <person name="Lipzen A."/>
            <person name="Lutzoni F."/>
            <person name="Magnuson J."/>
            <person name="Mondo S."/>
            <person name="Nolan M."/>
            <person name="Ohm R."/>
            <person name="Pangilinan J."/>
            <person name="Park H.-J."/>
            <person name="Ramirez L."/>
            <person name="Alfaro M."/>
            <person name="Sun H."/>
            <person name="Tritt A."/>
            <person name="Yoshinaga Y."/>
            <person name="Zwiers L.-H."/>
            <person name="Turgeon B."/>
            <person name="Goodwin S."/>
            <person name="Spatafora J."/>
            <person name="Crous P."/>
            <person name="Grigoriev I."/>
        </authorList>
    </citation>
    <scope>NUCLEOTIDE SEQUENCE</scope>
    <source>
        <strain evidence="2">CBS 175.79</strain>
    </source>
</reference>
<evidence type="ECO:0000313" key="3">
    <source>
        <dbReference type="Proteomes" id="UP000799778"/>
    </source>
</evidence>
<evidence type="ECO:0000256" key="1">
    <source>
        <dbReference type="SAM" id="Coils"/>
    </source>
</evidence>